<reference evidence="4 5" key="1">
    <citation type="submission" date="2020-06" db="EMBL/GenBank/DDBJ databases">
        <title>Draft genome of Uliginosibacterium sp. IMCC34675.</title>
        <authorList>
            <person name="Song J."/>
        </authorList>
    </citation>
    <scope>NUCLEOTIDE SEQUENCE [LARGE SCALE GENOMIC DNA]</scope>
    <source>
        <strain evidence="4 5">IMCC34675</strain>
    </source>
</reference>
<evidence type="ECO:0000313" key="4">
    <source>
        <dbReference type="EMBL" id="NSL56383.1"/>
    </source>
</evidence>
<dbReference type="EMBL" id="JABCSC020000004">
    <property type="protein sequence ID" value="NSL56383.1"/>
    <property type="molecule type" value="Genomic_DNA"/>
</dbReference>
<evidence type="ECO:0000256" key="1">
    <source>
        <dbReference type="SAM" id="MobiDB-lite"/>
    </source>
</evidence>
<dbReference type="PROSITE" id="PS51724">
    <property type="entry name" value="SPOR"/>
    <property type="match status" value="1"/>
</dbReference>
<dbReference type="InterPro" id="IPR007730">
    <property type="entry name" value="SPOR-like_dom"/>
</dbReference>
<evidence type="ECO:0000313" key="5">
    <source>
        <dbReference type="Proteomes" id="UP000778523"/>
    </source>
</evidence>
<proteinExistence type="predicted"/>
<dbReference type="Proteomes" id="UP000778523">
    <property type="component" value="Unassembled WGS sequence"/>
</dbReference>
<keyword evidence="2" id="KW-0472">Membrane</keyword>
<name>A0ABX2IKH0_9RHOO</name>
<evidence type="ECO:0000259" key="3">
    <source>
        <dbReference type="PROSITE" id="PS51724"/>
    </source>
</evidence>
<organism evidence="4 5">
    <name type="scientific">Uliginosibacterium aquaticum</name>
    <dbReference type="NCBI Taxonomy" id="2731212"/>
    <lineage>
        <taxon>Bacteria</taxon>
        <taxon>Pseudomonadati</taxon>
        <taxon>Pseudomonadota</taxon>
        <taxon>Betaproteobacteria</taxon>
        <taxon>Rhodocyclales</taxon>
        <taxon>Zoogloeaceae</taxon>
        <taxon>Uliginosibacterium</taxon>
    </lineage>
</organism>
<feature type="transmembrane region" description="Helical" evidence="2">
    <location>
        <begin position="20"/>
        <end position="41"/>
    </location>
</feature>
<dbReference type="PANTHER" id="PTHR38687">
    <property type="entry name" value="CELL DIVISION PROTEIN DEDD-RELATED"/>
    <property type="match status" value="1"/>
</dbReference>
<dbReference type="InterPro" id="IPR052521">
    <property type="entry name" value="Cell_div_SPOR-domain"/>
</dbReference>
<feature type="region of interest" description="Disordered" evidence="1">
    <location>
        <begin position="97"/>
        <end position="177"/>
    </location>
</feature>
<dbReference type="PANTHER" id="PTHR38687:SF1">
    <property type="entry name" value="CELL DIVISION PROTEIN DEDD"/>
    <property type="match status" value="1"/>
</dbReference>
<feature type="compositionally biased region" description="Low complexity" evidence="1">
    <location>
        <begin position="168"/>
        <end position="177"/>
    </location>
</feature>
<protein>
    <submittedName>
        <fullName evidence="4">SPOR domain-containing protein</fullName>
    </submittedName>
</protein>
<sequence length="254" mass="26176">MTEHEQFDNDGVATRGRNKLVSRAVLVVALIVALLAGLMIFEGKSDRPEVSEAAPVAAALNAPRIGVSVSAAPTTPAAVPESMPEELKRAIREAPDAAQATLASMSAPAASSAPSQTPVVPEGSSDVPTKPLATPATPVHSPLRAGRDSHPQAPTLATSAGRTEPVRASSAASPALSEARDAGPFILQVGVFSNPGNAEELRNKLRQAGIPTQLETRVQVGPFSSKEEAVKAQDRLKKLGIGGGMLLPTSTKRP</sequence>
<feature type="domain" description="SPOR" evidence="3">
    <location>
        <begin position="179"/>
        <end position="249"/>
    </location>
</feature>
<dbReference type="Gene3D" id="3.30.70.1070">
    <property type="entry name" value="Sporulation related repeat"/>
    <property type="match status" value="1"/>
</dbReference>
<dbReference type="SUPFAM" id="SSF110997">
    <property type="entry name" value="Sporulation related repeat"/>
    <property type="match status" value="1"/>
</dbReference>
<comment type="caution">
    <text evidence="4">The sequence shown here is derived from an EMBL/GenBank/DDBJ whole genome shotgun (WGS) entry which is preliminary data.</text>
</comment>
<keyword evidence="5" id="KW-1185">Reference proteome</keyword>
<evidence type="ECO:0000256" key="2">
    <source>
        <dbReference type="SAM" id="Phobius"/>
    </source>
</evidence>
<gene>
    <name evidence="4" type="ORF">HJ583_015200</name>
</gene>
<feature type="compositionally biased region" description="Low complexity" evidence="1">
    <location>
        <begin position="97"/>
        <end position="117"/>
    </location>
</feature>
<accession>A0ABX2IKH0</accession>
<dbReference type="InterPro" id="IPR036680">
    <property type="entry name" value="SPOR-like_sf"/>
</dbReference>
<dbReference type="Pfam" id="PF05036">
    <property type="entry name" value="SPOR"/>
    <property type="match status" value="1"/>
</dbReference>
<keyword evidence="2" id="KW-1133">Transmembrane helix</keyword>
<keyword evidence="2" id="KW-0812">Transmembrane</keyword>
<dbReference type="RefSeq" id="WP_170022729.1">
    <property type="nucleotide sequence ID" value="NZ_JABCSC020000004.1"/>
</dbReference>